<gene>
    <name evidence="3" type="ORF">HELGO_WM9192</name>
</gene>
<feature type="transmembrane region" description="Helical" evidence="2">
    <location>
        <begin position="6"/>
        <end position="24"/>
    </location>
</feature>
<feature type="coiled-coil region" evidence="1">
    <location>
        <begin position="232"/>
        <end position="287"/>
    </location>
</feature>
<keyword evidence="2" id="KW-0812">Transmembrane</keyword>
<accession>A0A6S6U5N1</accession>
<keyword evidence="2" id="KW-0472">Membrane</keyword>
<evidence type="ECO:0000313" key="3">
    <source>
        <dbReference type="EMBL" id="CAA6828326.1"/>
    </source>
</evidence>
<evidence type="ECO:0000256" key="1">
    <source>
        <dbReference type="SAM" id="Coils"/>
    </source>
</evidence>
<evidence type="ECO:0000256" key="2">
    <source>
        <dbReference type="SAM" id="Phobius"/>
    </source>
</evidence>
<sequence>MSDLPLIYELGLVATLIALIAWFMGRTLCESKEHEVRATNQSLEIEKQHLVSRLAEKDTEINNLSDQLKDKQKQLVDVNYQCEMDAAVLSTLKKEQKEALNTVQTLTPYRIQYEQLTLHHEAQSKQMMDLKKATEQNQDEIQHYLELLAKHDKERDELTCTKQKLTEEKVRLEEAINKQNQEAQKLKNDHIKKVDQLQTSYLKEENLTKQLQQDNKDLHKINQLKTQEIHALNAVQTQRDELEATGNNLQAIIIQLKKENAELQELNSNLTEQKDVLNERINSLLQSTNSNNIKLSSMLEAFP</sequence>
<protein>
    <submittedName>
        <fullName evidence="3">Uncharacterized protein</fullName>
    </submittedName>
</protein>
<reference evidence="3" key="1">
    <citation type="submission" date="2020-01" db="EMBL/GenBank/DDBJ databases">
        <authorList>
            <person name="Meier V. D."/>
            <person name="Meier V D."/>
        </authorList>
    </citation>
    <scope>NUCLEOTIDE SEQUENCE</scope>
    <source>
        <strain evidence="3">HLG_WM_MAG_07</strain>
    </source>
</reference>
<feature type="coiled-coil region" evidence="1">
    <location>
        <begin position="148"/>
        <end position="200"/>
    </location>
</feature>
<organism evidence="3">
    <name type="scientific">uncultured Thiotrichaceae bacterium</name>
    <dbReference type="NCBI Taxonomy" id="298394"/>
    <lineage>
        <taxon>Bacteria</taxon>
        <taxon>Pseudomonadati</taxon>
        <taxon>Pseudomonadota</taxon>
        <taxon>Gammaproteobacteria</taxon>
        <taxon>Thiotrichales</taxon>
        <taxon>Thiotrichaceae</taxon>
        <taxon>environmental samples</taxon>
    </lineage>
</organism>
<keyword evidence="2" id="KW-1133">Transmembrane helix</keyword>
<name>A0A6S6U5N1_9GAMM</name>
<feature type="coiled-coil region" evidence="1">
    <location>
        <begin position="47"/>
        <end position="81"/>
    </location>
</feature>
<dbReference type="EMBL" id="CACVAY010000148">
    <property type="protein sequence ID" value="CAA6828326.1"/>
    <property type="molecule type" value="Genomic_DNA"/>
</dbReference>
<dbReference type="AlphaFoldDB" id="A0A6S6U5N1"/>
<keyword evidence="1" id="KW-0175">Coiled coil</keyword>
<proteinExistence type="predicted"/>